<dbReference type="PANTHER" id="PTHR37540:SF5">
    <property type="entry name" value="TRANSCRIPTION FACTOR DOMAIN-CONTAINING PROTEIN"/>
    <property type="match status" value="1"/>
</dbReference>
<dbReference type="Proteomes" id="UP001610446">
    <property type="component" value="Unassembled WGS sequence"/>
</dbReference>
<dbReference type="Pfam" id="PF11951">
    <property type="entry name" value="Fungal_trans_2"/>
    <property type="match status" value="1"/>
</dbReference>
<reference evidence="1 2" key="1">
    <citation type="submission" date="2024-07" db="EMBL/GenBank/DDBJ databases">
        <title>Section-level genome sequencing and comparative genomics of Aspergillus sections Usti and Cavernicolus.</title>
        <authorList>
            <consortium name="Lawrence Berkeley National Laboratory"/>
            <person name="Nybo J.L."/>
            <person name="Vesth T.C."/>
            <person name="Theobald S."/>
            <person name="Frisvad J.C."/>
            <person name="Larsen T.O."/>
            <person name="Kjaerboelling I."/>
            <person name="Rothschild-Mancinelli K."/>
            <person name="Lyhne E.K."/>
            <person name="Kogle M.E."/>
            <person name="Barry K."/>
            <person name="Clum A."/>
            <person name="Na H."/>
            <person name="Ledsgaard L."/>
            <person name="Lin J."/>
            <person name="Lipzen A."/>
            <person name="Kuo A."/>
            <person name="Riley R."/>
            <person name="Mondo S."/>
            <person name="Labutti K."/>
            <person name="Haridas S."/>
            <person name="Pangalinan J."/>
            <person name="Salamov A.A."/>
            <person name="Simmons B.A."/>
            <person name="Magnuson J.K."/>
            <person name="Chen J."/>
            <person name="Drula E."/>
            <person name="Henrissat B."/>
            <person name="Wiebenga A."/>
            <person name="Lubbers R.J."/>
            <person name="Gomes A.C."/>
            <person name="Makela M.R."/>
            <person name="Stajich J."/>
            <person name="Grigoriev I.V."/>
            <person name="Mortensen U.H."/>
            <person name="De Vries R.P."/>
            <person name="Baker S.E."/>
            <person name="Andersen M.R."/>
        </authorList>
    </citation>
    <scope>NUCLEOTIDE SEQUENCE [LARGE SCALE GENOMIC DNA]</scope>
    <source>
        <strain evidence="1 2">CBS 123904</strain>
    </source>
</reference>
<dbReference type="InterPro" id="IPR021858">
    <property type="entry name" value="Fun_TF"/>
</dbReference>
<gene>
    <name evidence="1" type="ORF">BJY01DRAFT_217937</name>
</gene>
<sequence>MSSIPLRPAPAQGGRDFMFVDHQADVSRTNGVRTQKKSFLARHARQKLRQESINRLKYSRPLWSNIPREAKQLERTAPSEDKLEEDNSMQIEGRRHPIFSLTEHVGQGYVDPFDTYSVPMTDAMNMYFHHYRVCVVSSAFPLDGAQMSILWSHNAVVSPGLLQTFLFLAAAHKSALESGNGVSLQVAQRSFRDAIQFRVNAIRTLNDLLQHPVTAAADSTIMLVGSIMAFEGLNAEFEALEAHMKGLAALIDLRTGLDTLSHLALEKIYYSDVINAALRNTRPRFPMLPKFRSGILQEARMFHLAAASDYASDTPACLSSLGTRFSTAAWASELDPSMKYTIGVCRRLLLHIEIANRFPNVVMPTDNDLYLLFQHHLVSLDYPPHPTDLNEPIRQTVLICLYVRVMHLQSFPIMHHMTNALRDTLFCRLPYFKSAAPDLLFWILFIGGIASHGYPPHPWFVAHLRDMAAQLGLEQWDNAQHVLAGFFYMGQPGEGEEQVVEDLWDEMRGQSSFYMT</sequence>
<keyword evidence="2" id="KW-1185">Reference proteome</keyword>
<dbReference type="EMBL" id="JBFXLU010000114">
    <property type="protein sequence ID" value="KAL2841027.1"/>
    <property type="molecule type" value="Genomic_DNA"/>
</dbReference>
<comment type="caution">
    <text evidence="1">The sequence shown here is derived from an EMBL/GenBank/DDBJ whole genome shotgun (WGS) entry which is preliminary data.</text>
</comment>
<proteinExistence type="predicted"/>
<dbReference type="PANTHER" id="PTHR37540">
    <property type="entry name" value="TRANSCRIPTION FACTOR (ACR-2), PUTATIVE-RELATED-RELATED"/>
    <property type="match status" value="1"/>
</dbReference>
<organism evidence="1 2">
    <name type="scientific">Aspergillus pseudoustus</name>
    <dbReference type="NCBI Taxonomy" id="1810923"/>
    <lineage>
        <taxon>Eukaryota</taxon>
        <taxon>Fungi</taxon>
        <taxon>Dikarya</taxon>
        <taxon>Ascomycota</taxon>
        <taxon>Pezizomycotina</taxon>
        <taxon>Eurotiomycetes</taxon>
        <taxon>Eurotiomycetidae</taxon>
        <taxon>Eurotiales</taxon>
        <taxon>Aspergillaceae</taxon>
        <taxon>Aspergillus</taxon>
        <taxon>Aspergillus subgen. Nidulantes</taxon>
    </lineage>
</organism>
<evidence type="ECO:0000313" key="2">
    <source>
        <dbReference type="Proteomes" id="UP001610446"/>
    </source>
</evidence>
<evidence type="ECO:0008006" key="3">
    <source>
        <dbReference type="Google" id="ProtNLM"/>
    </source>
</evidence>
<protein>
    <recommendedName>
        <fullName evidence="3">Fungal-specific transcription factor domain-containing protein</fullName>
    </recommendedName>
</protein>
<accession>A0ABR4JLW6</accession>
<evidence type="ECO:0000313" key="1">
    <source>
        <dbReference type="EMBL" id="KAL2841027.1"/>
    </source>
</evidence>
<name>A0ABR4JLW6_9EURO</name>